<keyword evidence="2" id="KW-1185">Reference proteome</keyword>
<dbReference type="AlphaFoldDB" id="A0A0C9YCS5"/>
<reference evidence="1 2" key="1">
    <citation type="submission" date="2014-04" db="EMBL/GenBank/DDBJ databases">
        <authorList>
            <consortium name="DOE Joint Genome Institute"/>
            <person name="Kuo A."/>
            <person name="Kohler A."/>
            <person name="Nagy L.G."/>
            <person name="Floudas D."/>
            <person name="Copeland A."/>
            <person name="Barry K.W."/>
            <person name="Cichocki N."/>
            <person name="Veneault-Fourrey C."/>
            <person name="LaButti K."/>
            <person name="Lindquist E.A."/>
            <person name="Lipzen A."/>
            <person name="Lundell T."/>
            <person name="Morin E."/>
            <person name="Murat C."/>
            <person name="Sun H."/>
            <person name="Tunlid A."/>
            <person name="Henrissat B."/>
            <person name="Grigoriev I.V."/>
            <person name="Hibbett D.S."/>
            <person name="Martin F."/>
            <person name="Nordberg H.P."/>
            <person name="Cantor M.N."/>
            <person name="Hua S.X."/>
        </authorList>
    </citation>
    <scope>NUCLEOTIDE SEQUENCE [LARGE SCALE GENOMIC DNA]</scope>
    <source>
        <strain evidence="1 2">LaAM-08-1</strain>
    </source>
</reference>
<gene>
    <name evidence="1" type="ORF">K443DRAFT_90306</name>
</gene>
<evidence type="ECO:0000313" key="1">
    <source>
        <dbReference type="EMBL" id="KIK05963.1"/>
    </source>
</evidence>
<sequence>ILFKYNIQHDCCQAGCIASGKWAVLQEHVESGITETYIEHKPLDIFLINAHSFHNAHLIQAILP</sequence>
<dbReference type="Proteomes" id="UP000054477">
    <property type="component" value="Unassembled WGS sequence"/>
</dbReference>
<name>A0A0C9YCS5_9AGAR</name>
<evidence type="ECO:0000313" key="2">
    <source>
        <dbReference type="Proteomes" id="UP000054477"/>
    </source>
</evidence>
<protein>
    <submittedName>
        <fullName evidence="1">Uncharacterized protein</fullName>
    </submittedName>
</protein>
<organism evidence="1 2">
    <name type="scientific">Laccaria amethystina LaAM-08-1</name>
    <dbReference type="NCBI Taxonomy" id="1095629"/>
    <lineage>
        <taxon>Eukaryota</taxon>
        <taxon>Fungi</taxon>
        <taxon>Dikarya</taxon>
        <taxon>Basidiomycota</taxon>
        <taxon>Agaricomycotina</taxon>
        <taxon>Agaricomycetes</taxon>
        <taxon>Agaricomycetidae</taxon>
        <taxon>Agaricales</taxon>
        <taxon>Agaricineae</taxon>
        <taxon>Hydnangiaceae</taxon>
        <taxon>Laccaria</taxon>
    </lineage>
</organism>
<dbReference type="EMBL" id="KN838556">
    <property type="protein sequence ID" value="KIK05963.1"/>
    <property type="molecule type" value="Genomic_DNA"/>
</dbReference>
<accession>A0A0C9YCS5</accession>
<dbReference type="OrthoDB" id="2947226at2759"/>
<dbReference type="HOGENOM" id="CLU_157667_1_0_1"/>
<dbReference type="STRING" id="1095629.A0A0C9YCS5"/>
<feature type="non-terminal residue" evidence="1">
    <location>
        <position position="1"/>
    </location>
</feature>
<reference evidence="2" key="2">
    <citation type="submission" date="2015-01" db="EMBL/GenBank/DDBJ databases">
        <title>Evolutionary Origins and Diversification of the Mycorrhizal Mutualists.</title>
        <authorList>
            <consortium name="DOE Joint Genome Institute"/>
            <consortium name="Mycorrhizal Genomics Consortium"/>
            <person name="Kohler A."/>
            <person name="Kuo A."/>
            <person name="Nagy L.G."/>
            <person name="Floudas D."/>
            <person name="Copeland A."/>
            <person name="Barry K.W."/>
            <person name="Cichocki N."/>
            <person name="Veneault-Fourrey C."/>
            <person name="LaButti K."/>
            <person name="Lindquist E.A."/>
            <person name="Lipzen A."/>
            <person name="Lundell T."/>
            <person name="Morin E."/>
            <person name="Murat C."/>
            <person name="Riley R."/>
            <person name="Ohm R."/>
            <person name="Sun H."/>
            <person name="Tunlid A."/>
            <person name="Henrissat B."/>
            <person name="Grigoriev I.V."/>
            <person name="Hibbett D.S."/>
            <person name="Martin F."/>
        </authorList>
    </citation>
    <scope>NUCLEOTIDE SEQUENCE [LARGE SCALE GENOMIC DNA]</scope>
    <source>
        <strain evidence="2">LaAM-08-1</strain>
    </source>
</reference>
<proteinExistence type="predicted"/>